<evidence type="ECO:0000256" key="2">
    <source>
        <dbReference type="PIRSR" id="PIRSR640198-2"/>
    </source>
</evidence>
<reference evidence="5 6" key="1">
    <citation type="submission" date="2015-09" db="EMBL/GenBank/DDBJ databases">
        <title>Identification and resolution of microdiversity through metagenomic sequencing of parallel consortia.</title>
        <authorList>
            <person name="Nelson W.C."/>
            <person name="Romine M.F."/>
            <person name="Lindemann S.R."/>
        </authorList>
    </citation>
    <scope>NUCLEOTIDE SEQUENCE [LARGE SCALE GENOMIC DNA]</scope>
    <source>
        <strain evidence="5">Ana</strain>
    </source>
</reference>
<dbReference type="EMBL" id="LJZR01000075">
    <property type="protein sequence ID" value="KPQ31965.1"/>
    <property type="molecule type" value="Genomic_DNA"/>
</dbReference>
<feature type="domain" description="Fido" evidence="4">
    <location>
        <begin position="98"/>
        <end position="246"/>
    </location>
</feature>
<keyword evidence="2" id="KW-0067">ATP-binding</keyword>
<gene>
    <name evidence="5" type="ORF">HLUCCA11_22645</name>
</gene>
<evidence type="ECO:0000256" key="1">
    <source>
        <dbReference type="PIRSR" id="PIRSR640198-1"/>
    </source>
</evidence>
<dbReference type="STRING" id="1666911.HLUCCA11_22645"/>
<dbReference type="Gene3D" id="1.10.3290.10">
    <property type="entry name" value="Fido-like domain"/>
    <property type="match status" value="1"/>
</dbReference>
<dbReference type="PANTHER" id="PTHR13504:SF38">
    <property type="entry name" value="FIDO DOMAIN-CONTAINING PROTEIN"/>
    <property type="match status" value="1"/>
</dbReference>
<proteinExistence type="predicted"/>
<dbReference type="AlphaFoldDB" id="A0A0P7ZGX1"/>
<feature type="active site" evidence="1">
    <location>
        <position position="178"/>
    </location>
</feature>
<dbReference type="InterPro" id="IPR040198">
    <property type="entry name" value="Fido_containing"/>
</dbReference>
<dbReference type="PANTHER" id="PTHR13504">
    <property type="entry name" value="FIDO DOMAIN-CONTAINING PROTEIN DDB_G0283145"/>
    <property type="match status" value="1"/>
</dbReference>
<evidence type="ECO:0000313" key="6">
    <source>
        <dbReference type="Proteomes" id="UP000050465"/>
    </source>
</evidence>
<keyword evidence="2" id="KW-0547">Nucleotide-binding</keyword>
<name>A0A0P7ZGX1_9CYAN</name>
<protein>
    <recommendedName>
        <fullName evidence="4">Fido domain-containing protein</fullName>
    </recommendedName>
</protein>
<dbReference type="InterPro" id="IPR036597">
    <property type="entry name" value="Fido-like_dom_sf"/>
</dbReference>
<feature type="site" description="Important for autoinhibition of adenylyltransferase activity" evidence="3">
    <location>
        <position position="47"/>
    </location>
</feature>
<dbReference type="PATRIC" id="fig|1666911.3.peg.4543"/>
<dbReference type="InterPro" id="IPR003812">
    <property type="entry name" value="Fido"/>
</dbReference>
<comment type="caution">
    <text evidence="5">The sequence shown here is derived from an EMBL/GenBank/DDBJ whole genome shotgun (WGS) entry which is preliminary data.</text>
</comment>
<accession>A0A0P7ZGX1</accession>
<dbReference type="PROSITE" id="PS51459">
    <property type="entry name" value="FIDO"/>
    <property type="match status" value="1"/>
</dbReference>
<feature type="binding site" evidence="2">
    <location>
        <begin position="182"/>
        <end position="189"/>
    </location>
    <ligand>
        <name>ATP</name>
        <dbReference type="ChEBI" id="CHEBI:30616"/>
    </ligand>
</feature>
<dbReference type="GO" id="GO:0005524">
    <property type="term" value="F:ATP binding"/>
    <property type="evidence" value="ECO:0007669"/>
    <property type="project" value="UniProtKB-KW"/>
</dbReference>
<evidence type="ECO:0000313" key="5">
    <source>
        <dbReference type="EMBL" id="KPQ31965.1"/>
    </source>
</evidence>
<feature type="binding site" evidence="2">
    <location>
        <position position="222"/>
    </location>
    <ligand>
        <name>ATP</name>
        <dbReference type="ChEBI" id="CHEBI:30616"/>
    </ligand>
</feature>
<evidence type="ECO:0000256" key="3">
    <source>
        <dbReference type="PIRSR" id="PIRSR640198-3"/>
    </source>
</evidence>
<sequence>MNITQKLIEIDKLKFWLDSFRPLPFEVVTELKRRNDVRFTYNSNAIEGNTLTQLETEMVLSSGITIGGKTIAEHLEVIGHKEAIDYIESLALNDASNIGQWQIKEIHSIVIGADQRNKMEAGRYRRVDVRSAGTEHLYPPNYRVPDLMDQFERWLHDSSRLHPVEYAAEAHYRFVAIHPFLDGNGRTGRLLMNLVLLKAGYPHVVFQAQQRSRYLDALIAANRKGDETLLKNIVGDVSMLVELVADETIKSLREYLSVAATAGHCIEQHPDLAKEVRDYLS</sequence>
<evidence type="ECO:0000259" key="4">
    <source>
        <dbReference type="PROSITE" id="PS51459"/>
    </source>
</evidence>
<dbReference type="Pfam" id="PF02661">
    <property type="entry name" value="Fic"/>
    <property type="match status" value="1"/>
</dbReference>
<dbReference type="Proteomes" id="UP000050465">
    <property type="component" value="Unassembled WGS sequence"/>
</dbReference>
<dbReference type="SUPFAM" id="SSF140931">
    <property type="entry name" value="Fic-like"/>
    <property type="match status" value="1"/>
</dbReference>
<organism evidence="5 6">
    <name type="scientific">Phormidesmis priestleyi Ana</name>
    <dbReference type="NCBI Taxonomy" id="1666911"/>
    <lineage>
        <taxon>Bacteria</taxon>
        <taxon>Bacillati</taxon>
        <taxon>Cyanobacteriota</taxon>
        <taxon>Cyanophyceae</taxon>
        <taxon>Leptolyngbyales</taxon>
        <taxon>Leptolyngbyaceae</taxon>
        <taxon>Phormidesmis</taxon>
    </lineage>
</organism>